<feature type="compositionally biased region" description="Low complexity" evidence="7">
    <location>
        <begin position="248"/>
        <end position="261"/>
    </location>
</feature>
<keyword evidence="10" id="KW-1185">Reference proteome</keyword>
<dbReference type="PANTHER" id="PTHR33057">
    <property type="entry name" value="TRANSCRIPTION REPRESSOR OFP7-RELATED"/>
    <property type="match status" value="1"/>
</dbReference>
<evidence type="ECO:0000256" key="4">
    <source>
        <dbReference type="ARBA" id="ARBA00023163"/>
    </source>
</evidence>
<dbReference type="InterPro" id="IPR038933">
    <property type="entry name" value="Ovate"/>
</dbReference>
<evidence type="ECO:0000256" key="7">
    <source>
        <dbReference type="SAM" id="MobiDB-lite"/>
    </source>
</evidence>
<dbReference type="GO" id="GO:0003677">
    <property type="term" value="F:DNA binding"/>
    <property type="evidence" value="ECO:0007669"/>
    <property type="project" value="InterPro"/>
</dbReference>
<keyword evidence="2 6" id="KW-0678">Repressor</keyword>
<evidence type="ECO:0000256" key="5">
    <source>
        <dbReference type="ARBA" id="ARBA00023242"/>
    </source>
</evidence>
<evidence type="ECO:0000256" key="6">
    <source>
        <dbReference type="RuleBase" id="RU367028"/>
    </source>
</evidence>
<dbReference type="Pfam" id="PF13724">
    <property type="entry name" value="DNA_binding_2"/>
    <property type="match status" value="1"/>
</dbReference>
<evidence type="ECO:0000313" key="10">
    <source>
        <dbReference type="Proteomes" id="UP000594638"/>
    </source>
</evidence>
<dbReference type="NCBIfam" id="TIGR01568">
    <property type="entry name" value="A_thal_3678"/>
    <property type="match status" value="1"/>
</dbReference>
<dbReference type="InterPro" id="IPR006458">
    <property type="entry name" value="Ovate_C"/>
</dbReference>
<feature type="region of interest" description="Disordered" evidence="7">
    <location>
        <begin position="67"/>
        <end position="107"/>
    </location>
</feature>
<comment type="subcellular location">
    <subcellularLocation>
        <location evidence="1 6">Nucleus</location>
    </subcellularLocation>
</comment>
<dbReference type="EMBL" id="CACTIH010007419">
    <property type="protein sequence ID" value="CAA3012998.1"/>
    <property type="molecule type" value="Genomic_DNA"/>
</dbReference>
<dbReference type="Proteomes" id="UP000594638">
    <property type="component" value="Unassembled WGS sequence"/>
</dbReference>
<dbReference type="GO" id="GO:0045892">
    <property type="term" value="P:negative regulation of DNA-templated transcription"/>
    <property type="evidence" value="ECO:0007669"/>
    <property type="project" value="UniProtKB-UniRule"/>
</dbReference>
<evidence type="ECO:0000256" key="3">
    <source>
        <dbReference type="ARBA" id="ARBA00023015"/>
    </source>
</evidence>
<evidence type="ECO:0000256" key="2">
    <source>
        <dbReference type="ARBA" id="ARBA00022491"/>
    </source>
</evidence>
<organism evidence="9 10">
    <name type="scientific">Olea europaea subsp. europaea</name>
    <dbReference type="NCBI Taxonomy" id="158383"/>
    <lineage>
        <taxon>Eukaryota</taxon>
        <taxon>Viridiplantae</taxon>
        <taxon>Streptophyta</taxon>
        <taxon>Embryophyta</taxon>
        <taxon>Tracheophyta</taxon>
        <taxon>Spermatophyta</taxon>
        <taxon>Magnoliopsida</taxon>
        <taxon>eudicotyledons</taxon>
        <taxon>Gunneridae</taxon>
        <taxon>Pentapetalae</taxon>
        <taxon>asterids</taxon>
        <taxon>lamiids</taxon>
        <taxon>Lamiales</taxon>
        <taxon>Oleaceae</taxon>
        <taxon>Oleeae</taxon>
        <taxon>Olea</taxon>
    </lineage>
</organism>
<evidence type="ECO:0000256" key="1">
    <source>
        <dbReference type="ARBA" id="ARBA00004123"/>
    </source>
</evidence>
<dbReference type="GO" id="GO:0005634">
    <property type="term" value="C:nucleus"/>
    <property type="evidence" value="ECO:0007669"/>
    <property type="project" value="UniProtKB-SubCell"/>
</dbReference>
<keyword evidence="3 6" id="KW-0805">Transcription regulation</keyword>
<dbReference type="Gramene" id="OE9A049465T1">
    <property type="protein sequence ID" value="OE9A049465C1"/>
    <property type="gene ID" value="OE9A049465"/>
</dbReference>
<reference evidence="9 10" key="1">
    <citation type="submission" date="2019-12" db="EMBL/GenBank/DDBJ databases">
        <authorList>
            <person name="Alioto T."/>
            <person name="Alioto T."/>
            <person name="Gomez Garrido J."/>
        </authorList>
    </citation>
    <scope>NUCLEOTIDE SEQUENCE [LARGE SCALE GENOMIC DNA]</scope>
</reference>
<feature type="compositionally biased region" description="Basic residues" evidence="7">
    <location>
        <begin position="84"/>
        <end position="93"/>
    </location>
</feature>
<keyword evidence="5 6" id="KW-0539">Nucleus</keyword>
<protein>
    <recommendedName>
        <fullName evidence="6">Transcription repressor</fullName>
    </recommendedName>
    <alternativeName>
        <fullName evidence="6">Ovate family protein</fullName>
    </alternativeName>
</protein>
<evidence type="ECO:0000259" key="8">
    <source>
        <dbReference type="PROSITE" id="PS51754"/>
    </source>
</evidence>
<dbReference type="OrthoDB" id="1928390at2759"/>
<sequence length="372" mass="42727">MGNYRFRLSDMMPNAWFYKLKDMSKTRNHNTINKKHTSPTKTAQKPHFSQPRKSYYYTTESIRVEKLYTSPKNPRPFDPPRQSSTKRTKRKTVYKPSPRQVSPSVCNHEESVNSVRHKVEQFQDYCECSTVSSTDKDFLKSPTSEFDSDTLDAPPSVNGLASWSSSCGCTFNSSGKDIVMDMDEKMSALDIEETDELFNIISEPKLPPILTKPTKFNTIAMQPFPEQDPSQIRNSPSLSDEIETRCLQKQTPTTRKSTSRSPRVKIRGTSPRLASKKIQGNRKSVLISRRSKAQQKKNELYTESVAIVKASFDPEKDFRESMMEMIVENNIRASKDLENLLACYLSLNPDEYHDLIIKAFEQIWFNIAEVQS</sequence>
<dbReference type="PANTHER" id="PTHR33057:SF128">
    <property type="entry name" value="TRANSCRIPTION REPRESSOR OFP3"/>
    <property type="match status" value="1"/>
</dbReference>
<feature type="region of interest" description="Disordered" evidence="7">
    <location>
        <begin position="247"/>
        <end position="271"/>
    </location>
</feature>
<gene>
    <name evidence="9" type="ORF">OLEA9_A049465</name>
</gene>
<dbReference type="InterPro" id="IPR025830">
    <property type="entry name" value="DNA_bnd_dom_ovate"/>
</dbReference>
<evidence type="ECO:0000313" key="9">
    <source>
        <dbReference type="EMBL" id="CAA3012998.1"/>
    </source>
</evidence>
<dbReference type="AlphaFoldDB" id="A0A8S0U3S6"/>
<proteinExistence type="predicted"/>
<dbReference type="Pfam" id="PF04844">
    <property type="entry name" value="Ovate"/>
    <property type="match status" value="1"/>
</dbReference>
<accession>A0A8S0U3S6</accession>
<feature type="region of interest" description="Disordered" evidence="7">
    <location>
        <begin position="29"/>
        <end position="54"/>
    </location>
</feature>
<feature type="compositionally biased region" description="Basic residues" evidence="7">
    <location>
        <begin position="29"/>
        <end position="38"/>
    </location>
</feature>
<keyword evidence="4 6" id="KW-0804">Transcription</keyword>
<name>A0A8S0U3S6_OLEEU</name>
<dbReference type="PROSITE" id="PS51754">
    <property type="entry name" value="OVATE"/>
    <property type="match status" value="1"/>
</dbReference>
<feature type="domain" description="OVATE" evidence="8">
    <location>
        <begin position="307"/>
        <end position="366"/>
    </location>
</feature>
<comment type="function">
    <text evidence="6">Transcriptional repressor that regulates multiple aspects of plant growth and development.</text>
</comment>
<comment type="caution">
    <text evidence="9">The sequence shown here is derived from an EMBL/GenBank/DDBJ whole genome shotgun (WGS) entry which is preliminary data.</text>
</comment>